<dbReference type="ExpressionAtlas" id="A0A1D6MT48">
    <property type="expression patterns" value="baseline and differential"/>
</dbReference>
<dbReference type="PANTHER" id="PTHR22753">
    <property type="entry name" value="TRANSMEMBRANE PROTEIN 68"/>
    <property type="match status" value="1"/>
</dbReference>
<evidence type="ECO:0000256" key="3">
    <source>
        <dbReference type="ARBA" id="ARBA00023315"/>
    </source>
</evidence>
<dbReference type="SUPFAM" id="SSF53474">
    <property type="entry name" value="alpha/beta-Hydrolases"/>
    <property type="match status" value="1"/>
</dbReference>
<dbReference type="Pfam" id="PF03982">
    <property type="entry name" value="DAGAT"/>
    <property type="match status" value="1"/>
</dbReference>
<evidence type="ECO:0000256" key="4">
    <source>
        <dbReference type="SAM" id="MobiDB-lite"/>
    </source>
</evidence>
<dbReference type="GO" id="GO:0004144">
    <property type="term" value="F:diacylglycerol O-acyltransferase activity"/>
    <property type="evidence" value="ECO:0007669"/>
    <property type="project" value="UniProtKB-ARBA"/>
</dbReference>
<gene>
    <name evidence="5" type="ORF">ZEAMMB73_Zm00001d040818</name>
</gene>
<comment type="similarity">
    <text evidence="1">Belongs to the diacylglycerol acyltransferase family.</text>
</comment>
<dbReference type="InParanoid" id="A0A1D6MT48"/>
<dbReference type="InterPro" id="IPR029058">
    <property type="entry name" value="AB_hydrolase_fold"/>
</dbReference>
<keyword evidence="3 5" id="KW-0012">Acyltransferase</keyword>
<evidence type="ECO:0000256" key="2">
    <source>
        <dbReference type="ARBA" id="ARBA00022679"/>
    </source>
</evidence>
<organism evidence="5">
    <name type="scientific">Zea mays</name>
    <name type="common">Maize</name>
    <dbReference type="NCBI Taxonomy" id="4577"/>
    <lineage>
        <taxon>Eukaryota</taxon>
        <taxon>Viridiplantae</taxon>
        <taxon>Streptophyta</taxon>
        <taxon>Embryophyta</taxon>
        <taxon>Tracheophyta</taxon>
        <taxon>Spermatophyta</taxon>
        <taxon>Magnoliopsida</taxon>
        <taxon>Liliopsida</taxon>
        <taxon>Poales</taxon>
        <taxon>Poaceae</taxon>
        <taxon>PACMAD clade</taxon>
        <taxon>Panicoideae</taxon>
        <taxon>Andropogonodae</taxon>
        <taxon>Andropogoneae</taxon>
        <taxon>Tripsacinae</taxon>
        <taxon>Zea</taxon>
    </lineage>
</organism>
<protein>
    <submittedName>
        <fullName evidence="5">Acyltransferase-like protein chloroplastic</fullName>
    </submittedName>
</protein>
<dbReference type="SMR" id="A0A1D6MT48"/>
<dbReference type="InterPro" id="IPR007130">
    <property type="entry name" value="DAGAT"/>
</dbReference>
<sequence length="791" mass="88393">MPVAALRPPPVAVGAGRRSARLQARFALRASSLEASAAVTVTVNGSAEAAVERKEKVQEDKDNEGLPVKEEQERGLEVLYDDGFGSVTVKDYFAAAKVLCRDDGGPPRWFSPVECGHPAVDQAPLLLFLPGMDGVGTGLILHHKSLGKVFEVRCLHIPVNDRTPFEGLVQIVENLIKHEHDLSPDRPIYLVGDSFGGSLALAVAARNPQIDLVLILVNPGSYIICKDSIAASIASTGISAKRVSCYSAVSSQFCHGRYVSTGDPLKMAAVSIENNLSPPETLQKLSDSLTSMLPLLSVCHPLNCLILYQGILFYGSSNFSRQEQPMQILVSMPCKPRFYFLPGPWLQYLLSILHSFCSPIRRLLASCLGPEHRSIMLPVFSGKDNLLPSGEEADRLFKALKNCRVRYFKDNGHTLLLVQSITLNSSPVIPISLSDYTYMYVCKRQCISSAIIFVPAQEDGVNLLTVIKGANMYRRGRQRDSVTDYLPPTLSEFRQTFDVDHRLFHLALSPVMMSTLKDGKIVRGLAGVPDKGPVLFVGYHALMGIELSPLYEEFLREKRTVVRGMAHPFLFGKKFESSRQETSRFDTVSMYGGLPVTPINMYRLFQRNQFVLLYPGGVREALHRKGEEYKLFWPDQPEFVRMAARFGVTIIPFGCVGEDDVLELVLDYNDQKNIPGLREWIQSINKEAERVRDSVKGEDGNQDMYLPALLPKVPGRFYYLFGQPIEMKGMGNLVRDRKSANEVYLRIKSQVEEIMSYLKRKREEDPYRSLPQRALYQATWGASAQVPTFEP</sequence>
<feature type="region of interest" description="Disordered" evidence="4">
    <location>
        <begin position="49"/>
        <end position="69"/>
    </location>
</feature>
<dbReference type="CDD" id="cd07987">
    <property type="entry name" value="LPLAT_MGAT-like"/>
    <property type="match status" value="1"/>
</dbReference>
<dbReference type="PANTHER" id="PTHR22753:SF14">
    <property type="entry name" value="MONOACYLGLYCEROL_DIACYLGLYCEROL O-ACYLTRANSFERASE"/>
    <property type="match status" value="1"/>
</dbReference>
<dbReference type="STRING" id="4577.A0A1D6MT48"/>
<dbReference type="FunCoup" id="A0A1D6MT48">
    <property type="interactions" value="284"/>
</dbReference>
<keyword evidence="2 5" id="KW-0808">Transferase</keyword>
<proteinExistence type="inferred from homology"/>
<name>A0A1D6MT48_MAIZE</name>
<evidence type="ECO:0000313" key="5">
    <source>
        <dbReference type="EMBL" id="ONM32083.1"/>
    </source>
</evidence>
<dbReference type="GO" id="GO:0019432">
    <property type="term" value="P:triglyceride biosynthetic process"/>
    <property type="evidence" value="ECO:0007669"/>
    <property type="project" value="UniProtKB-ARBA"/>
</dbReference>
<dbReference type="AlphaFoldDB" id="A0A1D6MT48"/>
<reference evidence="5" key="1">
    <citation type="submission" date="2015-12" db="EMBL/GenBank/DDBJ databases">
        <title>Update maize B73 reference genome by single molecule sequencing technologies.</title>
        <authorList>
            <consortium name="Maize Genome Sequencing Project"/>
            <person name="Ware D."/>
        </authorList>
    </citation>
    <scope>NUCLEOTIDE SEQUENCE [LARGE SCALE GENOMIC DNA]</scope>
    <source>
        <tissue evidence="5">Seedling</tissue>
    </source>
</reference>
<feature type="compositionally biased region" description="Basic and acidic residues" evidence="4">
    <location>
        <begin position="50"/>
        <end position="69"/>
    </location>
</feature>
<accession>A0A1D6MT48</accession>
<dbReference type="EMBL" id="CM007649">
    <property type="protein sequence ID" value="ONM32083.1"/>
    <property type="molecule type" value="Genomic_DNA"/>
</dbReference>
<evidence type="ECO:0000256" key="1">
    <source>
        <dbReference type="ARBA" id="ARBA00005420"/>
    </source>
</evidence>
<dbReference type="Gene3D" id="3.40.50.1820">
    <property type="entry name" value="alpha/beta hydrolase"/>
    <property type="match status" value="1"/>
</dbReference>